<dbReference type="PROSITE" id="PS50801">
    <property type="entry name" value="STAS"/>
    <property type="match status" value="1"/>
</dbReference>
<dbReference type="InterPro" id="IPR002645">
    <property type="entry name" value="STAS_dom"/>
</dbReference>
<protein>
    <submittedName>
        <fullName evidence="2">Anti-anti-sigma factor</fullName>
    </submittedName>
</protein>
<dbReference type="RefSeq" id="WP_185042419.1">
    <property type="nucleotide sequence ID" value="NZ_BAABFG010000005.1"/>
</dbReference>
<dbReference type="SUPFAM" id="SSF52091">
    <property type="entry name" value="SpoIIaa-like"/>
    <property type="match status" value="1"/>
</dbReference>
<organism evidence="2 3">
    <name type="scientific">Actinoplanes octamycinicus</name>
    <dbReference type="NCBI Taxonomy" id="135948"/>
    <lineage>
        <taxon>Bacteria</taxon>
        <taxon>Bacillati</taxon>
        <taxon>Actinomycetota</taxon>
        <taxon>Actinomycetes</taxon>
        <taxon>Micromonosporales</taxon>
        <taxon>Micromonosporaceae</taxon>
        <taxon>Actinoplanes</taxon>
    </lineage>
</organism>
<dbReference type="Pfam" id="PF13466">
    <property type="entry name" value="STAS_2"/>
    <property type="match status" value="1"/>
</dbReference>
<dbReference type="AlphaFoldDB" id="A0A7W7H1I3"/>
<evidence type="ECO:0000259" key="1">
    <source>
        <dbReference type="PROSITE" id="PS50801"/>
    </source>
</evidence>
<comment type="caution">
    <text evidence="2">The sequence shown here is derived from an EMBL/GenBank/DDBJ whole genome shotgun (WGS) entry which is preliminary data.</text>
</comment>
<dbReference type="Gene3D" id="3.30.750.24">
    <property type="entry name" value="STAS domain"/>
    <property type="match status" value="1"/>
</dbReference>
<feature type="domain" description="STAS" evidence="1">
    <location>
        <begin position="20"/>
        <end position="81"/>
    </location>
</feature>
<gene>
    <name evidence="2" type="ORF">BJY16_005456</name>
</gene>
<evidence type="ECO:0000313" key="2">
    <source>
        <dbReference type="EMBL" id="MBB4741997.1"/>
    </source>
</evidence>
<dbReference type="InterPro" id="IPR036513">
    <property type="entry name" value="STAS_dom_sf"/>
</dbReference>
<name>A0A7W7H1I3_9ACTN</name>
<accession>A0A7W7H1I3</accession>
<proteinExistence type="predicted"/>
<keyword evidence="3" id="KW-1185">Reference proteome</keyword>
<dbReference type="Proteomes" id="UP000546162">
    <property type="component" value="Unassembled WGS sequence"/>
</dbReference>
<evidence type="ECO:0000313" key="3">
    <source>
        <dbReference type="Proteomes" id="UP000546162"/>
    </source>
</evidence>
<sequence length="109" mass="11524">MWRHTELLLCCELTTSDGHLALAGEIDLANAAMIETRLIAALAHPVTELDCRAVTFLGAPGVRALLRVAAAALAAGITLHLHCSPAVAKTLDLCGCRRVPGAVLHRYDC</sequence>
<dbReference type="InterPro" id="IPR058548">
    <property type="entry name" value="MlaB-like_STAS"/>
</dbReference>
<dbReference type="EMBL" id="JACHNB010000001">
    <property type="protein sequence ID" value="MBB4741997.1"/>
    <property type="molecule type" value="Genomic_DNA"/>
</dbReference>
<reference evidence="2 3" key="1">
    <citation type="submission" date="2020-08" db="EMBL/GenBank/DDBJ databases">
        <title>Sequencing the genomes of 1000 actinobacteria strains.</title>
        <authorList>
            <person name="Klenk H.-P."/>
        </authorList>
    </citation>
    <scope>NUCLEOTIDE SEQUENCE [LARGE SCALE GENOMIC DNA]</scope>
    <source>
        <strain evidence="2 3">DSM 45809</strain>
    </source>
</reference>